<dbReference type="Proteomes" id="UP000222564">
    <property type="component" value="Unassembled WGS sequence"/>
</dbReference>
<evidence type="ECO:0000313" key="3">
    <source>
        <dbReference type="Proteomes" id="UP000222564"/>
    </source>
</evidence>
<reference evidence="2 3" key="1">
    <citation type="submission" date="2013-09" db="EMBL/GenBank/DDBJ databases">
        <title>Biodegradation of hydrocarbons in the deep terrestrial subsurface : characterization of a microbial consortium composed of two Desulfotomaculum species originating from a deep geological formation.</title>
        <authorList>
            <person name="Aullo T."/>
            <person name="Berlendis S."/>
            <person name="Lascourreges J.-F."/>
            <person name="Dessort D."/>
            <person name="Saint-Laurent S."/>
            <person name="Schraauwers B."/>
            <person name="Mas J."/>
            <person name="Magot M."/>
            <person name="Ranchou-Peyruse A."/>
        </authorList>
    </citation>
    <scope>NUCLEOTIDE SEQUENCE [LARGE SCALE GENOMIC DNA]</scope>
    <source>
        <strain evidence="2 3">Bs107</strain>
    </source>
</reference>
<proteinExistence type="predicted"/>
<name>A0A2C6MHN8_9FIRM</name>
<sequence length="53" mass="5844">MRKKVKGMIKNPGTTGESAPVGRTGGYHETWDVGRANDRKKKQKLSGMNRPST</sequence>
<evidence type="ECO:0000256" key="1">
    <source>
        <dbReference type="SAM" id="MobiDB-lite"/>
    </source>
</evidence>
<comment type="caution">
    <text evidence="2">The sequence shown here is derived from an EMBL/GenBank/DDBJ whole genome shotgun (WGS) entry which is preliminary data.</text>
</comment>
<gene>
    <name evidence="2" type="ORF">P378_04560</name>
</gene>
<evidence type="ECO:0000313" key="2">
    <source>
        <dbReference type="EMBL" id="PHJ39264.1"/>
    </source>
</evidence>
<dbReference type="EMBL" id="AWQQ01000027">
    <property type="protein sequence ID" value="PHJ39264.1"/>
    <property type="molecule type" value="Genomic_DNA"/>
</dbReference>
<protein>
    <submittedName>
        <fullName evidence="2">Uncharacterized protein</fullName>
    </submittedName>
</protein>
<feature type="region of interest" description="Disordered" evidence="1">
    <location>
        <begin position="1"/>
        <end position="53"/>
    </location>
</feature>
<dbReference type="AlphaFoldDB" id="A0A2C6MHN8"/>
<organism evidence="2 3">
    <name type="scientific">Desulforamulus profundi</name>
    <dbReference type="NCBI Taxonomy" id="1383067"/>
    <lineage>
        <taxon>Bacteria</taxon>
        <taxon>Bacillati</taxon>
        <taxon>Bacillota</taxon>
        <taxon>Clostridia</taxon>
        <taxon>Eubacteriales</taxon>
        <taxon>Peptococcaceae</taxon>
        <taxon>Desulforamulus</taxon>
    </lineage>
</organism>
<accession>A0A2C6MHN8</accession>
<keyword evidence="3" id="KW-1185">Reference proteome</keyword>
<dbReference type="RefSeq" id="WP_180260977.1">
    <property type="nucleotide sequence ID" value="NZ_AWQQ01000027.1"/>
</dbReference>